<dbReference type="Pfam" id="PF23343">
    <property type="entry name" value="REP_ORF2-G2P"/>
    <property type="match status" value="1"/>
</dbReference>
<reference evidence="2 3" key="1">
    <citation type="submission" date="2018-11" db="EMBL/GenBank/DDBJ databases">
        <title>Genomic Encyclopedia of Type Strains, Phase IV (KMG-IV): sequencing the most valuable type-strain genomes for metagenomic binning, comparative biology and taxonomic classification.</title>
        <authorList>
            <person name="Goeker M."/>
        </authorList>
    </citation>
    <scope>NUCLEOTIDE SEQUENCE [LARGE SCALE GENOMIC DNA]</scope>
    <source>
        <strain evidence="2 3">DSM 15985</strain>
    </source>
</reference>
<dbReference type="Proteomes" id="UP000271868">
    <property type="component" value="Unassembled WGS sequence"/>
</dbReference>
<evidence type="ECO:0000259" key="1">
    <source>
        <dbReference type="Pfam" id="PF23343"/>
    </source>
</evidence>
<name>A0AAX1WW36_9BURK</name>
<organism evidence="2 3">
    <name type="scientific">Diaphorobacter nitroreducens</name>
    <dbReference type="NCBI Taxonomy" id="164759"/>
    <lineage>
        <taxon>Bacteria</taxon>
        <taxon>Pseudomonadati</taxon>
        <taxon>Pseudomonadota</taxon>
        <taxon>Betaproteobacteria</taxon>
        <taxon>Burkholderiales</taxon>
        <taxon>Comamonadaceae</taxon>
        <taxon>Diaphorobacter</taxon>
    </lineage>
</organism>
<dbReference type="AlphaFoldDB" id="A0AAX1WW36"/>
<dbReference type="EMBL" id="RJVL01000003">
    <property type="protein sequence ID" value="ROR48093.1"/>
    <property type="molecule type" value="Genomic_DNA"/>
</dbReference>
<comment type="caution">
    <text evidence="2">The sequence shown here is derived from an EMBL/GenBank/DDBJ whole genome shotgun (WGS) entry which is preliminary data.</text>
</comment>
<proteinExistence type="predicted"/>
<dbReference type="RefSeq" id="WP_148061004.1">
    <property type="nucleotide sequence ID" value="NZ_RJVL01000003.1"/>
</dbReference>
<protein>
    <recommendedName>
        <fullName evidence="1">Replication-associated protein ORF2/G2P domain-containing protein</fullName>
    </recommendedName>
</protein>
<accession>A0AAX1WW36</accession>
<keyword evidence="3" id="KW-1185">Reference proteome</keyword>
<dbReference type="InterPro" id="IPR056906">
    <property type="entry name" value="ORF2/G2P_dom"/>
</dbReference>
<feature type="domain" description="Replication-associated protein ORF2/G2P" evidence="1">
    <location>
        <begin position="90"/>
        <end position="185"/>
    </location>
</feature>
<evidence type="ECO:0000313" key="3">
    <source>
        <dbReference type="Proteomes" id="UP000271868"/>
    </source>
</evidence>
<sequence>MRLPASLSFSSAVQTADLPLVGGQAARCAPTGGEAAGLVSSKTSGPAFLDIGFSRNLVMERRVKRLRRQVWAGGHLQRFGTPNGMRENVWFVTLTYRGVDDWQPRHISKCLKAARRWCQLRRVPFRYLWVAELQQRGALHYHLAIWLPKRLQLPMFDKQGWWPHGMTHRVIAKNAVGYLMKYLSKISPFHQFPKGVRLYGLGGLTQQARGICSWLNLPSWCKQRFGVGDLKTVAGRRVVRATGEILGAMYRRVFQPAGMRLYPNGPLPARWADGPYSSIGCVSLHAGAS</sequence>
<evidence type="ECO:0000313" key="2">
    <source>
        <dbReference type="EMBL" id="ROR48093.1"/>
    </source>
</evidence>
<gene>
    <name evidence="2" type="ORF">EDC60_1601</name>
</gene>